<keyword evidence="7" id="KW-0915">Sodium</keyword>
<evidence type="ECO:0000256" key="12">
    <source>
        <dbReference type="ARBA" id="ARBA00023303"/>
    </source>
</evidence>
<evidence type="ECO:0000256" key="6">
    <source>
        <dbReference type="ARBA" id="ARBA00022989"/>
    </source>
</evidence>
<organism evidence="14 15">
    <name type="scientific">Pristionchus fissidentatus</name>
    <dbReference type="NCBI Taxonomy" id="1538716"/>
    <lineage>
        <taxon>Eukaryota</taxon>
        <taxon>Metazoa</taxon>
        <taxon>Ecdysozoa</taxon>
        <taxon>Nematoda</taxon>
        <taxon>Chromadorea</taxon>
        <taxon>Rhabditida</taxon>
        <taxon>Rhabditina</taxon>
        <taxon>Diplogasteromorpha</taxon>
        <taxon>Diplogasteroidea</taxon>
        <taxon>Neodiplogasteridae</taxon>
        <taxon>Pristionchus</taxon>
    </lineage>
</organism>
<proteinExistence type="inferred from homology"/>
<keyword evidence="12 13" id="KW-0407">Ion channel</keyword>
<evidence type="ECO:0000313" key="15">
    <source>
        <dbReference type="Proteomes" id="UP001432322"/>
    </source>
</evidence>
<evidence type="ECO:0000256" key="13">
    <source>
        <dbReference type="RuleBase" id="RU000679"/>
    </source>
</evidence>
<dbReference type="AlphaFoldDB" id="A0AAV5W2D8"/>
<evidence type="ECO:0000256" key="2">
    <source>
        <dbReference type="ARBA" id="ARBA00007193"/>
    </source>
</evidence>
<keyword evidence="9" id="KW-0472">Membrane</keyword>
<keyword evidence="5 13" id="KW-0812">Transmembrane</keyword>
<dbReference type="Gene3D" id="1.10.287.820">
    <property type="entry name" value="Acid-sensing ion channel domain"/>
    <property type="match status" value="1"/>
</dbReference>
<keyword evidence="11 13" id="KW-0739">Sodium transport</keyword>
<dbReference type="EMBL" id="BTSY01000004">
    <property type="protein sequence ID" value="GMT24084.1"/>
    <property type="molecule type" value="Genomic_DNA"/>
</dbReference>
<dbReference type="Proteomes" id="UP001432322">
    <property type="component" value="Unassembled WGS sequence"/>
</dbReference>
<feature type="non-terminal residue" evidence="14">
    <location>
        <position position="1"/>
    </location>
</feature>
<name>A0AAV5W2D8_9BILA</name>
<dbReference type="InterPro" id="IPR001873">
    <property type="entry name" value="ENaC"/>
</dbReference>
<keyword evidence="8 13" id="KW-0406">Ion transport</keyword>
<evidence type="ECO:0000313" key="14">
    <source>
        <dbReference type="EMBL" id="GMT24084.1"/>
    </source>
</evidence>
<evidence type="ECO:0000256" key="1">
    <source>
        <dbReference type="ARBA" id="ARBA00004141"/>
    </source>
</evidence>
<evidence type="ECO:0008006" key="16">
    <source>
        <dbReference type="Google" id="ProtNLM"/>
    </source>
</evidence>
<comment type="subcellular location">
    <subcellularLocation>
        <location evidence="1">Membrane</location>
        <topology evidence="1">Multi-pass membrane protein</topology>
    </subcellularLocation>
</comment>
<comment type="caution">
    <text evidence="14">The sequence shown here is derived from an EMBL/GenBank/DDBJ whole genome shotgun (WGS) entry which is preliminary data.</text>
</comment>
<evidence type="ECO:0000256" key="10">
    <source>
        <dbReference type="ARBA" id="ARBA00023180"/>
    </source>
</evidence>
<dbReference type="PANTHER" id="PTHR11690:SF282">
    <property type="entry name" value="DEGENERIN-LIKE PROTEIN ASIC-1"/>
    <property type="match status" value="1"/>
</dbReference>
<evidence type="ECO:0000256" key="9">
    <source>
        <dbReference type="ARBA" id="ARBA00023136"/>
    </source>
</evidence>
<keyword evidence="15" id="KW-1185">Reference proteome</keyword>
<evidence type="ECO:0000256" key="4">
    <source>
        <dbReference type="ARBA" id="ARBA00022461"/>
    </source>
</evidence>
<evidence type="ECO:0000256" key="5">
    <source>
        <dbReference type="ARBA" id="ARBA00022692"/>
    </source>
</evidence>
<keyword evidence="6" id="KW-1133">Transmembrane helix</keyword>
<dbReference type="PRINTS" id="PR01078">
    <property type="entry name" value="AMINACHANNEL"/>
</dbReference>
<reference evidence="14" key="1">
    <citation type="submission" date="2023-10" db="EMBL/GenBank/DDBJ databases">
        <title>Genome assembly of Pristionchus species.</title>
        <authorList>
            <person name="Yoshida K."/>
            <person name="Sommer R.J."/>
        </authorList>
    </citation>
    <scope>NUCLEOTIDE SEQUENCE</scope>
    <source>
        <strain evidence="14">RS5133</strain>
    </source>
</reference>
<dbReference type="Pfam" id="PF00858">
    <property type="entry name" value="ASC"/>
    <property type="match status" value="1"/>
</dbReference>
<evidence type="ECO:0000256" key="8">
    <source>
        <dbReference type="ARBA" id="ARBA00023065"/>
    </source>
</evidence>
<accession>A0AAV5W2D8</accession>
<evidence type="ECO:0000256" key="7">
    <source>
        <dbReference type="ARBA" id="ARBA00023053"/>
    </source>
</evidence>
<keyword evidence="3 13" id="KW-0813">Transport</keyword>
<gene>
    <name evidence="14" type="ORF">PFISCL1PPCAC_15381</name>
</gene>
<dbReference type="Gene3D" id="2.60.470.10">
    <property type="entry name" value="Acid-sensing ion channels like domains"/>
    <property type="match status" value="1"/>
</dbReference>
<sequence>QAIDRLTYDYDELFRGCLFGNDRCDQRHFTSNFDIKYGKCFSFNFNGTSVLSVSKTGSYQGLKLLVYSNLSDYFEVSETAGVRVVIHRQNTHPFASIRGHDAPIGMLTTFAMKSSISNRISYGPHRCNTYAPPGFPYDGLYTPEACQRICFQRHFRVECGCVDARFPKIDESDFFCSLDNIYQRACLTNVSVRITLDSGACDCPRACTESIFASTISKAPLTNSFSVFDRSNRTNHKDYVMLSFYYSTLSVDSLQEFPSYTFSNVISDLGGTTGFWLSMSLIGFYELILFLFKLSAAVLQYVRSYYVNREMSKIIDLNPSDTIREINNTEKTINPTRRDWDYRLGRYRSEMEKGLVEKRQKHFVNLARILGISPSRVHQLHSNKLFQ</sequence>
<dbReference type="GO" id="GO:0005886">
    <property type="term" value="C:plasma membrane"/>
    <property type="evidence" value="ECO:0007669"/>
    <property type="project" value="TreeGrafter"/>
</dbReference>
<comment type="similarity">
    <text evidence="2 13">Belongs to the amiloride-sensitive sodium channel (TC 1.A.6) family.</text>
</comment>
<evidence type="ECO:0000256" key="11">
    <source>
        <dbReference type="ARBA" id="ARBA00023201"/>
    </source>
</evidence>
<dbReference type="GO" id="GO:0015280">
    <property type="term" value="F:ligand-gated sodium channel activity"/>
    <property type="evidence" value="ECO:0007669"/>
    <property type="project" value="TreeGrafter"/>
</dbReference>
<evidence type="ECO:0000256" key="3">
    <source>
        <dbReference type="ARBA" id="ARBA00022448"/>
    </source>
</evidence>
<keyword evidence="10" id="KW-0325">Glycoprotein</keyword>
<dbReference type="PANTHER" id="PTHR11690">
    <property type="entry name" value="AMILORIDE-SENSITIVE SODIUM CHANNEL-RELATED"/>
    <property type="match status" value="1"/>
</dbReference>
<protein>
    <recommendedName>
        <fullName evidence="16">Ion channel</fullName>
    </recommendedName>
</protein>
<keyword evidence="4 13" id="KW-0894">Sodium channel</keyword>